<evidence type="ECO:0000313" key="1">
    <source>
        <dbReference type="EMBL" id="RVX19596.1"/>
    </source>
</evidence>
<dbReference type="Proteomes" id="UP000288805">
    <property type="component" value="Unassembled WGS sequence"/>
</dbReference>
<sequence length="254" mass="27714">MGRKRVVCAEGMGRSPIGHALGKLSEKDNMLIWNGPSLARVEAGLGDGTFVPILFHLERVQALDVPSGMSKAPSYYAPFLSGLSKGGSVGGKEQGPFGGGVVMEPGPLSVIQIDGPPIEKVEFSERITCSVEIDGLVEEVPSEGSFGKLLALVGLWECQMKVLRAKFWFLCRDWSLGRRGQEKGVGVLRGILLALLMNIRILSWNTEVQHMSELLVRKLGVGRFLNWESVDSRGLVGSADREELWVELRDIKGL</sequence>
<comment type="caution">
    <text evidence="1">The sequence shown here is derived from an EMBL/GenBank/DDBJ whole genome shotgun (WGS) entry which is preliminary data.</text>
</comment>
<dbReference type="EMBL" id="QGNW01000008">
    <property type="protein sequence ID" value="RVX19596.1"/>
    <property type="molecule type" value="Genomic_DNA"/>
</dbReference>
<accession>A0A438KEF2</accession>
<gene>
    <name evidence="1" type="ORF">CK203_005132</name>
</gene>
<evidence type="ECO:0000313" key="2">
    <source>
        <dbReference type="Proteomes" id="UP000288805"/>
    </source>
</evidence>
<reference evidence="1 2" key="1">
    <citation type="journal article" date="2018" name="PLoS Genet.">
        <title>Population sequencing reveals clonal diversity and ancestral inbreeding in the grapevine cultivar Chardonnay.</title>
        <authorList>
            <person name="Roach M.J."/>
            <person name="Johnson D.L."/>
            <person name="Bohlmann J."/>
            <person name="van Vuuren H.J."/>
            <person name="Jones S.J."/>
            <person name="Pretorius I.S."/>
            <person name="Schmidt S.A."/>
            <person name="Borneman A.R."/>
        </authorList>
    </citation>
    <scope>NUCLEOTIDE SEQUENCE [LARGE SCALE GENOMIC DNA]</scope>
    <source>
        <strain evidence="2">cv. Chardonnay</strain>
        <tissue evidence="1">Leaf</tissue>
    </source>
</reference>
<name>A0A438KEF2_VITVI</name>
<proteinExistence type="predicted"/>
<organism evidence="1 2">
    <name type="scientific">Vitis vinifera</name>
    <name type="common">Grape</name>
    <dbReference type="NCBI Taxonomy" id="29760"/>
    <lineage>
        <taxon>Eukaryota</taxon>
        <taxon>Viridiplantae</taxon>
        <taxon>Streptophyta</taxon>
        <taxon>Embryophyta</taxon>
        <taxon>Tracheophyta</taxon>
        <taxon>Spermatophyta</taxon>
        <taxon>Magnoliopsida</taxon>
        <taxon>eudicotyledons</taxon>
        <taxon>Gunneridae</taxon>
        <taxon>Pentapetalae</taxon>
        <taxon>rosids</taxon>
        <taxon>Vitales</taxon>
        <taxon>Vitaceae</taxon>
        <taxon>Viteae</taxon>
        <taxon>Vitis</taxon>
    </lineage>
</organism>
<protein>
    <submittedName>
        <fullName evidence="1">Uncharacterized protein</fullName>
    </submittedName>
</protein>
<dbReference type="AlphaFoldDB" id="A0A438KEF2"/>